<evidence type="ECO:0000313" key="15">
    <source>
        <dbReference type="EMBL" id="UUD36927.1"/>
    </source>
</evidence>
<dbReference type="RefSeq" id="WP_256541827.1">
    <property type="nucleotide sequence ID" value="NZ_CP101808.1"/>
</dbReference>
<evidence type="ECO:0000256" key="2">
    <source>
        <dbReference type="ARBA" id="ARBA00011738"/>
    </source>
</evidence>
<evidence type="ECO:0000256" key="9">
    <source>
        <dbReference type="ARBA" id="ARBA00023136"/>
    </source>
</evidence>
<feature type="transmembrane region" description="Helical" evidence="14">
    <location>
        <begin position="95"/>
        <end position="116"/>
    </location>
</feature>
<keyword evidence="7 14" id="KW-0812">Transmembrane</keyword>
<feature type="transmembrane region" description="Helical" evidence="14">
    <location>
        <begin position="153"/>
        <end position="172"/>
    </location>
</feature>
<evidence type="ECO:0000256" key="7">
    <source>
        <dbReference type="ARBA" id="ARBA00022692"/>
    </source>
</evidence>
<feature type="transmembrane region" description="Helical" evidence="14">
    <location>
        <begin position="366"/>
        <end position="389"/>
    </location>
</feature>
<comment type="function">
    <text evidence="10">The phosphoenolpyruvate-dependent sugar phosphotransferase system (sugar PTS), a major carbohydrate active transport system, catalyzes the phosphorylation of incoming sugar substrates concomitantly with their translocation across the cell membrane. The enzyme II UlaABC PTS system is involved in ascorbate transport.</text>
</comment>
<keyword evidence="16" id="KW-1185">Reference proteome</keyword>
<evidence type="ECO:0000256" key="14">
    <source>
        <dbReference type="SAM" id="Phobius"/>
    </source>
</evidence>
<keyword evidence="6" id="KW-0598">Phosphotransferase system</keyword>
<dbReference type="EMBL" id="CP101808">
    <property type="protein sequence ID" value="UUD36927.1"/>
    <property type="molecule type" value="Genomic_DNA"/>
</dbReference>
<evidence type="ECO:0000256" key="10">
    <source>
        <dbReference type="ARBA" id="ARBA00037387"/>
    </source>
</evidence>
<evidence type="ECO:0000256" key="3">
    <source>
        <dbReference type="ARBA" id="ARBA00022448"/>
    </source>
</evidence>
<keyword evidence="9 14" id="KW-0472">Membrane</keyword>
<evidence type="ECO:0000256" key="4">
    <source>
        <dbReference type="ARBA" id="ARBA00022475"/>
    </source>
</evidence>
<feature type="transmembrane region" description="Helical" evidence="14">
    <location>
        <begin position="6"/>
        <end position="28"/>
    </location>
</feature>
<evidence type="ECO:0000256" key="8">
    <source>
        <dbReference type="ARBA" id="ARBA00022989"/>
    </source>
</evidence>
<comment type="subcellular location">
    <subcellularLocation>
        <location evidence="1">Cell membrane</location>
        <topology evidence="1">Multi-pass membrane protein</topology>
    </subcellularLocation>
</comment>
<feature type="transmembrane region" description="Helical" evidence="14">
    <location>
        <begin position="396"/>
        <end position="422"/>
    </location>
</feature>
<accession>A0ABY5J0Y8</accession>
<comment type="subunit">
    <text evidence="2">Homodimer.</text>
</comment>
<evidence type="ECO:0000313" key="16">
    <source>
        <dbReference type="Proteomes" id="UP001059576"/>
    </source>
</evidence>
<comment type="similarity">
    <text evidence="11">Belongs to the UlaA family.</text>
</comment>
<dbReference type="InterPro" id="IPR004703">
    <property type="entry name" value="PTS_sugar-sp_permease"/>
</dbReference>
<feature type="transmembrane region" description="Helical" evidence="14">
    <location>
        <begin position="40"/>
        <end position="64"/>
    </location>
</feature>
<reference evidence="15" key="1">
    <citation type="submission" date="2022-07" db="EMBL/GenBank/DDBJ databases">
        <title>Complete genome of Mycoplasma equigenitalium type strain T37.</title>
        <authorList>
            <person name="Spergser J."/>
        </authorList>
    </citation>
    <scope>NUCLEOTIDE SEQUENCE</scope>
    <source>
        <strain evidence="15">T37</strain>
    </source>
</reference>
<dbReference type="Proteomes" id="UP001059576">
    <property type="component" value="Chromosome"/>
</dbReference>
<evidence type="ECO:0000256" key="5">
    <source>
        <dbReference type="ARBA" id="ARBA00022597"/>
    </source>
</evidence>
<evidence type="ECO:0000256" key="1">
    <source>
        <dbReference type="ARBA" id="ARBA00004651"/>
    </source>
</evidence>
<feature type="transmembrane region" description="Helical" evidence="14">
    <location>
        <begin position="278"/>
        <end position="306"/>
    </location>
</feature>
<feature type="transmembrane region" description="Helical" evidence="14">
    <location>
        <begin position="327"/>
        <end position="360"/>
    </location>
</feature>
<keyword evidence="4" id="KW-1003">Cell membrane</keyword>
<evidence type="ECO:0000256" key="6">
    <source>
        <dbReference type="ARBA" id="ARBA00022683"/>
    </source>
</evidence>
<proteinExistence type="inferred from homology"/>
<feature type="transmembrane region" description="Helical" evidence="14">
    <location>
        <begin position="236"/>
        <end position="258"/>
    </location>
</feature>
<organism evidence="15 16">
    <name type="scientific">Mycoplasmopsis equigenitalium</name>
    <dbReference type="NCBI Taxonomy" id="114883"/>
    <lineage>
        <taxon>Bacteria</taxon>
        <taxon>Bacillati</taxon>
        <taxon>Mycoplasmatota</taxon>
        <taxon>Mycoplasmoidales</taxon>
        <taxon>Metamycoplasmataceae</taxon>
        <taxon>Mycoplasmopsis</taxon>
    </lineage>
</organism>
<dbReference type="InterPro" id="IPR051562">
    <property type="entry name" value="Ascorbate-PTS_EIIC"/>
</dbReference>
<gene>
    <name evidence="15" type="ORF">NPA09_03445</name>
</gene>
<evidence type="ECO:0000256" key="13">
    <source>
        <dbReference type="ARBA" id="ARBA00042859"/>
    </source>
</evidence>
<evidence type="ECO:0000256" key="11">
    <source>
        <dbReference type="ARBA" id="ARBA00038218"/>
    </source>
</evidence>
<evidence type="ECO:0000256" key="12">
    <source>
        <dbReference type="ARBA" id="ARBA00039702"/>
    </source>
</evidence>
<protein>
    <recommendedName>
        <fullName evidence="12">Ascorbate-specific PTS system EIIC component</fullName>
    </recommendedName>
    <alternativeName>
        <fullName evidence="13">Ascorbate-specific permease IIC component UlaA</fullName>
    </alternativeName>
</protein>
<keyword evidence="3" id="KW-0813">Transport</keyword>
<dbReference type="PANTHER" id="PTHR33843:SF4">
    <property type="entry name" value="ASCORBATE-SPECIFIC PTS SYSTEM EIIC COMPONENT"/>
    <property type="match status" value="1"/>
</dbReference>
<dbReference type="Pfam" id="PF03611">
    <property type="entry name" value="EIIC-GAT"/>
    <property type="match status" value="1"/>
</dbReference>
<feature type="transmembrane region" description="Helical" evidence="14">
    <location>
        <begin position="128"/>
        <end position="147"/>
    </location>
</feature>
<sequence length="529" mass="56420">MWFLEFLKAFIGVPAFLVGIFTLIGALIQRKKASQVTLSVFKVIIGFLILGGGAGVVVGSISSFQPVFQATFGLTGVIPNNDALAGALTGPLPKIVTLGSLIMIIGMILNMILAAFSRLRYVYLSGHVLYYTSLMIAMVFYAMGFKFDSNGGDFAAALISGSALIAAYMVIAPATQQRYMRMITGTDEIGLGHTGGFGYALSGLIGEGIGKLSKGKIVSTEEIRFPKGLYFLRNTIISLTISIFIFYAVAFIPGGIQYEMGRITESNYKDAYNVLSKGNWVITLFVQAFTFTAGVEILLSGVRLFVGELVPMFKGISEKLIKNSKAAVDCPVVFPYAPVAVLIGFLSSFVAAVIGMGITIGLNKANLLSVVILPGLVPHFFLGATSGVFGNVRGGWVGAIVGPFVGGIIITFVHAIFIWGGWVPVSNEEFAKLIEEHAKSGLSDPKEIADAVQKAKSTLNTLNWGDTDYIIGAIPGVFGKIKGTAGKWVGFAVPLLIYFGVLLDGIISYFIKKNKPQPAEETKEASVEA</sequence>
<keyword evidence="5" id="KW-0762">Sugar transport</keyword>
<dbReference type="NCBIfam" id="NF009553">
    <property type="entry name" value="PRK12997.1-5"/>
    <property type="match status" value="1"/>
</dbReference>
<dbReference type="PANTHER" id="PTHR33843">
    <property type="entry name" value="ASCORBATE-SPECIFIC PTS SYSTEM EIIC COMPONENT"/>
    <property type="match status" value="1"/>
</dbReference>
<name>A0ABY5J0Y8_9BACT</name>
<feature type="transmembrane region" description="Helical" evidence="14">
    <location>
        <begin position="488"/>
        <end position="511"/>
    </location>
</feature>
<keyword evidence="8 14" id="KW-1133">Transmembrane helix</keyword>